<protein>
    <recommendedName>
        <fullName evidence="5">Zinc finger PMZ-type domain-containing protein</fullName>
    </recommendedName>
</protein>
<evidence type="ECO:0000259" key="5">
    <source>
        <dbReference type="SMART" id="SM00575"/>
    </source>
</evidence>
<evidence type="ECO:0000313" key="6">
    <source>
        <dbReference type="EMBL" id="KAF6146290.1"/>
    </source>
</evidence>
<dbReference type="AlphaFoldDB" id="A0A7J7LUT2"/>
<name>A0A7J7LUT2_9MAGN</name>
<evidence type="ECO:0000256" key="1">
    <source>
        <dbReference type="ARBA" id="ARBA00022723"/>
    </source>
</evidence>
<dbReference type="GO" id="GO:0008270">
    <property type="term" value="F:zinc ion binding"/>
    <property type="evidence" value="ECO:0007669"/>
    <property type="project" value="UniProtKB-KW"/>
</dbReference>
<dbReference type="SMART" id="SM00575">
    <property type="entry name" value="ZnF_PMZ"/>
    <property type="match status" value="1"/>
</dbReference>
<feature type="compositionally biased region" description="Low complexity" evidence="4">
    <location>
        <begin position="200"/>
        <end position="216"/>
    </location>
</feature>
<keyword evidence="3" id="KW-0862">Zinc</keyword>
<reference evidence="6 7" key="1">
    <citation type="journal article" date="2020" name="IScience">
        <title>Genome Sequencing of the Endangered Kingdonia uniflora (Circaeasteraceae, Ranunculales) Reveals Potential Mechanisms of Evolutionary Specialization.</title>
        <authorList>
            <person name="Sun Y."/>
            <person name="Deng T."/>
            <person name="Zhang A."/>
            <person name="Moore M.J."/>
            <person name="Landis J.B."/>
            <person name="Lin N."/>
            <person name="Zhang H."/>
            <person name="Zhang X."/>
            <person name="Huang J."/>
            <person name="Zhang X."/>
            <person name="Sun H."/>
            <person name="Wang H."/>
        </authorList>
    </citation>
    <scope>NUCLEOTIDE SEQUENCE [LARGE SCALE GENOMIC DNA]</scope>
    <source>
        <strain evidence="6">TB1705</strain>
        <tissue evidence="6">Leaf</tissue>
    </source>
</reference>
<dbReference type="EMBL" id="JACGCM010001998">
    <property type="protein sequence ID" value="KAF6146290.1"/>
    <property type="molecule type" value="Genomic_DNA"/>
</dbReference>
<keyword evidence="1" id="KW-0479">Metal-binding</keyword>
<evidence type="ECO:0000256" key="4">
    <source>
        <dbReference type="SAM" id="MobiDB-lite"/>
    </source>
</evidence>
<sequence>MSRQYGQFKIKGTTDNYFVAIALSGQRWKLNLNRHEFQCKEWQVTGLPCAHAVSALIPMRHLWIDYCSKYHRVSSYVATEKHPIHVVDDSSEWGMITLYLDSIMFFFCKGCFILRLPQDVRKGRGRGRSDTVEFSMGGRSGNVQSGRGGRSGNAQSGRGGRRGATATTTQSRRGASTTTTATTGKGGINNTSATRRGRSRTASSGRGTTATQAGRGVNNVGPSVRATSTVKDRGKAPFQPPRSTAKNSNISTQGS</sequence>
<dbReference type="Proteomes" id="UP000541444">
    <property type="component" value="Unassembled WGS sequence"/>
</dbReference>
<comment type="caution">
    <text evidence="6">The sequence shown here is derived from an EMBL/GenBank/DDBJ whole genome shotgun (WGS) entry which is preliminary data.</text>
</comment>
<accession>A0A7J7LUT2</accession>
<keyword evidence="7" id="KW-1185">Reference proteome</keyword>
<keyword evidence="2" id="KW-0863">Zinc-finger</keyword>
<proteinExistence type="predicted"/>
<dbReference type="InterPro" id="IPR006564">
    <property type="entry name" value="Znf_PMZ"/>
</dbReference>
<organism evidence="6 7">
    <name type="scientific">Kingdonia uniflora</name>
    <dbReference type="NCBI Taxonomy" id="39325"/>
    <lineage>
        <taxon>Eukaryota</taxon>
        <taxon>Viridiplantae</taxon>
        <taxon>Streptophyta</taxon>
        <taxon>Embryophyta</taxon>
        <taxon>Tracheophyta</taxon>
        <taxon>Spermatophyta</taxon>
        <taxon>Magnoliopsida</taxon>
        <taxon>Ranunculales</taxon>
        <taxon>Circaeasteraceae</taxon>
        <taxon>Kingdonia</taxon>
    </lineage>
</organism>
<evidence type="ECO:0000313" key="7">
    <source>
        <dbReference type="Proteomes" id="UP000541444"/>
    </source>
</evidence>
<evidence type="ECO:0000256" key="3">
    <source>
        <dbReference type="ARBA" id="ARBA00022833"/>
    </source>
</evidence>
<feature type="region of interest" description="Disordered" evidence="4">
    <location>
        <begin position="122"/>
        <end position="255"/>
    </location>
</feature>
<evidence type="ECO:0000256" key="2">
    <source>
        <dbReference type="ARBA" id="ARBA00022771"/>
    </source>
</evidence>
<dbReference type="Pfam" id="PF04434">
    <property type="entry name" value="SWIM"/>
    <property type="match status" value="1"/>
</dbReference>
<feature type="domain" description="Zinc finger PMZ-type" evidence="5">
    <location>
        <begin position="39"/>
        <end position="62"/>
    </location>
</feature>
<dbReference type="InterPro" id="IPR007527">
    <property type="entry name" value="Znf_SWIM"/>
</dbReference>
<feature type="compositionally biased region" description="Low complexity" evidence="4">
    <location>
        <begin position="163"/>
        <end position="183"/>
    </location>
</feature>
<feature type="compositionally biased region" description="Polar residues" evidence="4">
    <location>
        <begin position="241"/>
        <end position="255"/>
    </location>
</feature>
<gene>
    <name evidence="6" type="ORF">GIB67_008174</name>
</gene>
<feature type="compositionally biased region" description="Basic and acidic residues" evidence="4">
    <location>
        <begin position="122"/>
        <end position="131"/>
    </location>
</feature>